<keyword evidence="1" id="KW-0175">Coiled coil</keyword>
<name>A0ABR9V5J8_9CHRO</name>
<keyword evidence="3" id="KW-1185">Reference proteome</keyword>
<sequence length="334" mass="39058">MNSPQDLPEKLRHMDWYAIACKVRVKYEKLKEKVTYLEQSLLGYQKEVEGKDKIINEQNRQLDNHGVTLNQLYIKVDDATQQINHQQLLIEKLSQDLKDSQTQRGRIERECSLLQESYNQLQYRIRDRERENQELNVRLQRQQRTTLEYKAALDKYLHSSTDKPKMVSTEKDTIKSWSEISKSKDDSSISPLSNFTIAPVPNFVNIPLVDDNKKPMEDSPQVKDNTTQEPVINNIETSSQEVDNLEMEKQEVTQEDNTQIKEDRIVSNNVDISEMQPDKVKDNNTNEVSQSLEDKIIKKNMDLSLGIKPPKQNHKDQKIIIDLPDFFKNKRDNS</sequence>
<evidence type="ECO:0000313" key="2">
    <source>
        <dbReference type="EMBL" id="MBE9223165.1"/>
    </source>
</evidence>
<protein>
    <submittedName>
        <fullName evidence="2">Uncharacterized protein</fullName>
    </submittedName>
</protein>
<evidence type="ECO:0000313" key="3">
    <source>
        <dbReference type="Proteomes" id="UP000654604"/>
    </source>
</evidence>
<comment type="caution">
    <text evidence="2">The sequence shown here is derived from an EMBL/GenBank/DDBJ whole genome shotgun (WGS) entry which is preliminary data.</text>
</comment>
<evidence type="ECO:0000256" key="1">
    <source>
        <dbReference type="SAM" id="Coils"/>
    </source>
</evidence>
<accession>A0ABR9V5J8</accession>
<proteinExistence type="predicted"/>
<organism evidence="2 3">
    <name type="scientific">Cyanobacterium stanieri LEGE 03274</name>
    <dbReference type="NCBI Taxonomy" id="1828756"/>
    <lineage>
        <taxon>Bacteria</taxon>
        <taxon>Bacillati</taxon>
        <taxon>Cyanobacteriota</taxon>
        <taxon>Cyanophyceae</taxon>
        <taxon>Oscillatoriophycideae</taxon>
        <taxon>Chroococcales</taxon>
        <taxon>Geminocystaceae</taxon>
        <taxon>Cyanobacterium</taxon>
    </lineage>
</organism>
<dbReference type="RefSeq" id="WP_193801307.1">
    <property type="nucleotide sequence ID" value="NZ_JADEWC010000024.1"/>
</dbReference>
<feature type="coiled-coil region" evidence="1">
    <location>
        <begin position="76"/>
        <end position="145"/>
    </location>
</feature>
<dbReference type="Proteomes" id="UP000654604">
    <property type="component" value="Unassembled WGS sequence"/>
</dbReference>
<dbReference type="EMBL" id="JADEWC010000024">
    <property type="protein sequence ID" value="MBE9223165.1"/>
    <property type="molecule type" value="Genomic_DNA"/>
</dbReference>
<reference evidence="2 3" key="1">
    <citation type="submission" date="2020-10" db="EMBL/GenBank/DDBJ databases">
        <authorList>
            <person name="Castelo-Branco R."/>
            <person name="Eusebio N."/>
            <person name="Adriana R."/>
            <person name="Vieira A."/>
            <person name="Brugerolle De Fraissinette N."/>
            <person name="Rezende De Castro R."/>
            <person name="Schneider M.P."/>
            <person name="Vasconcelos V."/>
            <person name="Leao P.N."/>
        </authorList>
    </citation>
    <scope>NUCLEOTIDE SEQUENCE [LARGE SCALE GENOMIC DNA]</scope>
    <source>
        <strain evidence="2 3">LEGE 03274</strain>
    </source>
</reference>
<gene>
    <name evidence="2" type="ORF">IQ215_10705</name>
</gene>